<evidence type="ECO:0000259" key="20">
    <source>
        <dbReference type="PROSITE" id="PS51387"/>
    </source>
</evidence>
<dbReference type="Pfam" id="PF02873">
    <property type="entry name" value="MurB_C"/>
    <property type="match status" value="1"/>
</dbReference>
<dbReference type="InterPro" id="IPR011601">
    <property type="entry name" value="MurB_C"/>
</dbReference>
<dbReference type="InterPro" id="IPR016169">
    <property type="entry name" value="FAD-bd_PCMH_sub2"/>
</dbReference>
<feature type="active site" evidence="19">
    <location>
        <position position="291"/>
    </location>
</feature>
<dbReference type="EC" id="1.3.1.98" evidence="5 19"/>
<feature type="active site" description="Proton donor" evidence="19">
    <location>
        <position position="221"/>
    </location>
</feature>
<dbReference type="SUPFAM" id="SSF56176">
    <property type="entry name" value="FAD-binding/transporter-associated domain-like"/>
    <property type="match status" value="1"/>
</dbReference>
<evidence type="ECO:0000256" key="7">
    <source>
        <dbReference type="ARBA" id="ARBA00022490"/>
    </source>
</evidence>
<evidence type="ECO:0000256" key="15">
    <source>
        <dbReference type="ARBA" id="ARBA00023306"/>
    </source>
</evidence>
<feature type="active site" evidence="19">
    <location>
        <position position="172"/>
    </location>
</feature>
<evidence type="ECO:0000313" key="22">
    <source>
        <dbReference type="Proteomes" id="UP000548867"/>
    </source>
</evidence>
<evidence type="ECO:0000256" key="8">
    <source>
        <dbReference type="ARBA" id="ARBA00022618"/>
    </source>
</evidence>
<dbReference type="GO" id="GO:0071555">
    <property type="term" value="P:cell wall organization"/>
    <property type="evidence" value="ECO:0007669"/>
    <property type="project" value="UniProtKB-KW"/>
</dbReference>
<accession>A0A7W6CFS0</accession>
<comment type="catalytic activity">
    <reaction evidence="18 19">
        <text>UDP-N-acetyl-alpha-D-muramate + NADP(+) = UDP-N-acetyl-3-O-(1-carboxyvinyl)-alpha-D-glucosamine + NADPH + H(+)</text>
        <dbReference type="Rhea" id="RHEA:12248"/>
        <dbReference type="ChEBI" id="CHEBI:15378"/>
        <dbReference type="ChEBI" id="CHEBI:57783"/>
        <dbReference type="ChEBI" id="CHEBI:58349"/>
        <dbReference type="ChEBI" id="CHEBI:68483"/>
        <dbReference type="ChEBI" id="CHEBI:70757"/>
        <dbReference type="EC" id="1.3.1.98"/>
    </reaction>
</comment>
<evidence type="ECO:0000256" key="4">
    <source>
        <dbReference type="ARBA" id="ARBA00004752"/>
    </source>
</evidence>
<dbReference type="PROSITE" id="PS51387">
    <property type="entry name" value="FAD_PCMH"/>
    <property type="match status" value="1"/>
</dbReference>
<keyword evidence="13 19" id="KW-0573">Peptidoglycan synthesis</keyword>
<keyword evidence="11 19" id="KW-0521">NADP</keyword>
<dbReference type="PANTHER" id="PTHR21071">
    <property type="entry name" value="UDP-N-ACETYLENOLPYRUVOYLGLUCOSAMINE REDUCTASE"/>
    <property type="match status" value="1"/>
</dbReference>
<comment type="caution">
    <text evidence="21">The sequence shown here is derived from an EMBL/GenBank/DDBJ whole genome shotgun (WGS) entry which is preliminary data.</text>
</comment>
<keyword evidence="15 19" id="KW-0131">Cell cycle</keyword>
<dbReference type="AlphaFoldDB" id="A0A7W6CFS0"/>
<evidence type="ECO:0000256" key="3">
    <source>
        <dbReference type="ARBA" id="ARBA00004496"/>
    </source>
</evidence>
<dbReference type="InterPro" id="IPR016166">
    <property type="entry name" value="FAD-bd_PCMH"/>
</dbReference>
<evidence type="ECO:0000256" key="14">
    <source>
        <dbReference type="ARBA" id="ARBA00023002"/>
    </source>
</evidence>
<evidence type="ECO:0000256" key="13">
    <source>
        <dbReference type="ARBA" id="ARBA00022984"/>
    </source>
</evidence>
<dbReference type="InterPro" id="IPR006094">
    <property type="entry name" value="Oxid_FAD_bind_N"/>
</dbReference>
<evidence type="ECO:0000256" key="1">
    <source>
        <dbReference type="ARBA" id="ARBA00001974"/>
    </source>
</evidence>
<comment type="function">
    <text evidence="2 19">Cell wall formation.</text>
</comment>
<evidence type="ECO:0000256" key="2">
    <source>
        <dbReference type="ARBA" id="ARBA00003921"/>
    </source>
</evidence>
<comment type="similarity">
    <text evidence="19">Belongs to the MurB family.</text>
</comment>
<dbReference type="UniPathway" id="UPA00219"/>
<dbReference type="GO" id="GO:0005829">
    <property type="term" value="C:cytosol"/>
    <property type="evidence" value="ECO:0007669"/>
    <property type="project" value="TreeGrafter"/>
</dbReference>
<organism evidence="21 22">
    <name type="scientific">Novosphingobium sediminicola</name>
    <dbReference type="NCBI Taxonomy" id="563162"/>
    <lineage>
        <taxon>Bacteria</taxon>
        <taxon>Pseudomonadati</taxon>
        <taxon>Pseudomonadota</taxon>
        <taxon>Alphaproteobacteria</taxon>
        <taxon>Sphingomonadales</taxon>
        <taxon>Sphingomonadaceae</taxon>
        <taxon>Novosphingobium</taxon>
    </lineage>
</organism>
<keyword evidence="7 19" id="KW-0963">Cytoplasm</keyword>
<evidence type="ECO:0000256" key="19">
    <source>
        <dbReference type="HAMAP-Rule" id="MF_00037"/>
    </source>
</evidence>
<evidence type="ECO:0000256" key="17">
    <source>
        <dbReference type="ARBA" id="ARBA00031026"/>
    </source>
</evidence>
<dbReference type="GO" id="GO:0051301">
    <property type="term" value="P:cell division"/>
    <property type="evidence" value="ECO:0007669"/>
    <property type="project" value="UniProtKB-KW"/>
</dbReference>
<proteinExistence type="inferred from homology"/>
<dbReference type="Gene3D" id="3.90.78.10">
    <property type="entry name" value="UDP-N-acetylenolpyruvoylglucosamine reductase, C-terminal domain"/>
    <property type="match status" value="1"/>
</dbReference>
<keyword evidence="9 19" id="KW-0285">Flavoprotein</keyword>
<dbReference type="RefSeq" id="WP_183624963.1">
    <property type="nucleotide sequence ID" value="NZ_JACIDX010000006.1"/>
</dbReference>
<feature type="domain" description="FAD-binding PCMH-type" evidence="20">
    <location>
        <begin position="27"/>
        <end position="192"/>
    </location>
</feature>
<comment type="subcellular location">
    <subcellularLocation>
        <location evidence="3 19">Cytoplasm</location>
    </subcellularLocation>
</comment>
<dbReference type="Gene3D" id="3.30.43.10">
    <property type="entry name" value="Uridine Diphospho-n-acetylenolpyruvylglucosamine Reductase, domain 2"/>
    <property type="match status" value="1"/>
</dbReference>
<dbReference type="Gene3D" id="3.30.465.10">
    <property type="match status" value="1"/>
</dbReference>
<dbReference type="GO" id="GO:0009252">
    <property type="term" value="P:peptidoglycan biosynthetic process"/>
    <property type="evidence" value="ECO:0007669"/>
    <property type="project" value="UniProtKB-UniRule"/>
</dbReference>
<keyword evidence="8 19" id="KW-0132">Cell division</keyword>
<dbReference type="PANTHER" id="PTHR21071:SF4">
    <property type="entry name" value="UDP-N-ACETYLENOLPYRUVOYLGLUCOSAMINE REDUCTASE"/>
    <property type="match status" value="1"/>
</dbReference>
<gene>
    <name evidence="19" type="primary">murB</name>
    <name evidence="21" type="ORF">GGR38_001971</name>
</gene>
<keyword evidence="14 19" id="KW-0560">Oxidoreductase</keyword>
<dbReference type="InterPro" id="IPR003170">
    <property type="entry name" value="MurB"/>
</dbReference>
<dbReference type="EMBL" id="JACIDX010000006">
    <property type="protein sequence ID" value="MBB3955022.1"/>
    <property type="molecule type" value="Genomic_DNA"/>
</dbReference>
<dbReference type="InterPro" id="IPR036635">
    <property type="entry name" value="MurB_C_sf"/>
</dbReference>
<dbReference type="GO" id="GO:0071949">
    <property type="term" value="F:FAD binding"/>
    <property type="evidence" value="ECO:0007669"/>
    <property type="project" value="InterPro"/>
</dbReference>
<comment type="pathway">
    <text evidence="4 19">Cell wall biogenesis; peptidoglycan biosynthesis.</text>
</comment>
<dbReference type="NCBIfam" id="NF010480">
    <property type="entry name" value="PRK13905.1"/>
    <property type="match status" value="1"/>
</dbReference>
<evidence type="ECO:0000256" key="6">
    <source>
        <dbReference type="ARBA" id="ARBA00015188"/>
    </source>
</evidence>
<reference evidence="21 22" key="1">
    <citation type="submission" date="2020-08" db="EMBL/GenBank/DDBJ databases">
        <title>Genomic Encyclopedia of Type Strains, Phase IV (KMG-IV): sequencing the most valuable type-strain genomes for metagenomic binning, comparative biology and taxonomic classification.</title>
        <authorList>
            <person name="Goeker M."/>
        </authorList>
    </citation>
    <scope>NUCLEOTIDE SEQUENCE [LARGE SCALE GENOMIC DNA]</scope>
    <source>
        <strain evidence="21 22">DSM 27057</strain>
    </source>
</reference>
<dbReference type="InterPro" id="IPR036318">
    <property type="entry name" value="FAD-bd_PCMH-like_sf"/>
</dbReference>
<keyword evidence="10 19" id="KW-0274">FAD</keyword>
<dbReference type="HAMAP" id="MF_00037">
    <property type="entry name" value="MurB"/>
    <property type="match status" value="1"/>
</dbReference>
<dbReference type="InterPro" id="IPR016167">
    <property type="entry name" value="FAD-bd_PCMH_sub1"/>
</dbReference>
<comment type="cofactor">
    <cofactor evidence="1 19">
        <name>FAD</name>
        <dbReference type="ChEBI" id="CHEBI:57692"/>
    </cofactor>
</comment>
<dbReference type="NCBIfam" id="TIGR00179">
    <property type="entry name" value="murB"/>
    <property type="match status" value="1"/>
</dbReference>
<evidence type="ECO:0000313" key="21">
    <source>
        <dbReference type="EMBL" id="MBB3955022.1"/>
    </source>
</evidence>
<protein>
    <recommendedName>
        <fullName evidence="6 19">UDP-N-acetylenolpyruvoylglucosamine reductase</fullName>
        <ecNumber evidence="5 19">1.3.1.98</ecNumber>
    </recommendedName>
    <alternativeName>
        <fullName evidence="17 19">UDP-N-acetylmuramate dehydrogenase</fullName>
    </alternativeName>
</protein>
<evidence type="ECO:0000256" key="12">
    <source>
        <dbReference type="ARBA" id="ARBA00022960"/>
    </source>
</evidence>
<evidence type="ECO:0000256" key="16">
    <source>
        <dbReference type="ARBA" id="ARBA00023316"/>
    </source>
</evidence>
<name>A0A7W6CFS0_9SPHN</name>
<dbReference type="GO" id="GO:0008762">
    <property type="term" value="F:UDP-N-acetylmuramate dehydrogenase activity"/>
    <property type="evidence" value="ECO:0007669"/>
    <property type="project" value="UniProtKB-UniRule"/>
</dbReference>
<evidence type="ECO:0000256" key="10">
    <source>
        <dbReference type="ARBA" id="ARBA00022827"/>
    </source>
</evidence>
<dbReference type="Pfam" id="PF01565">
    <property type="entry name" value="FAD_binding_4"/>
    <property type="match status" value="1"/>
</dbReference>
<keyword evidence="16 19" id="KW-0961">Cell wall biogenesis/degradation</keyword>
<evidence type="ECO:0000256" key="11">
    <source>
        <dbReference type="ARBA" id="ARBA00022857"/>
    </source>
</evidence>
<keyword evidence="12 19" id="KW-0133">Cell shape</keyword>
<dbReference type="GO" id="GO:0008360">
    <property type="term" value="P:regulation of cell shape"/>
    <property type="evidence" value="ECO:0007669"/>
    <property type="project" value="UniProtKB-KW"/>
</dbReference>
<evidence type="ECO:0000256" key="18">
    <source>
        <dbReference type="ARBA" id="ARBA00048914"/>
    </source>
</evidence>
<evidence type="ECO:0000256" key="5">
    <source>
        <dbReference type="ARBA" id="ARBA00012518"/>
    </source>
</evidence>
<dbReference type="SUPFAM" id="SSF56194">
    <property type="entry name" value="Uridine diphospho-N-Acetylenolpyruvylglucosamine reductase, MurB, C-terminal domain"/>
    <property type="match status" value="1"/>
</dbReference>
<dbReference type="Proteomes" id="UP000548867">
    <property type="component" value="Unassembled WGS sequence"/>
</dbReference>
<evidence type="ECO:0000256" key="9">
    <source>
        <dbReference type="ARBA" id="ARBA00022630"/>
    </source>
</evidence>
<sequence>MFPEVGQIKVSGKLTANAPLAPLVWFKSGGSAEWLFEPKDTADLCAFLEQLPPPVPVMALGLGSNLIVRDGGVPGVVIRLGKAFARVAEVAPLTLECGGGASGILVSSTARDCGIAGLEFLRSIPGTVGGFVRMNGGAYGREVKDILVDCDVVIRSGEIATLPLSELGYTYRHSDLVDGCIVVAARFRGVPGEAQAIQAEMDRISASREASQPLRSKTGGSTFKNPDGARAWELVDKAGCRGLMLGGAQVSEKHTNFLINTGEATSAEIEALGEEVRRRVKEQSGVSLEWEIKRVGNEK</sequence>
<keyword evidence="22" id="KW-1185">Reference proteome</keyword>